<accession>A0A0A8YIC3</accession>
<reference evidence="2" key="1">
    <citation type="submission" date="2014-09" db="EMBL/GenBank/DDBJ databases">
        <authorList>
            <person name="Magalhaes I.L.F."/>
            <person name="Oliveira U."/>
            <person name="Santos F.R."/>
            <person name="Vidigal T.H.D.A."/>
            <person name="Brescovit A.D."/>
            <person name="Santos A.J."/>
        </authorList>
    </citation>
    <scope>NUCLEOTIDE SEQUENCE</scope>
    <source>
        <tissue evidence="2">Shoot tissue taken approximately 20 cm above the soil surface</tissue>
    </source>
</reference>
<sequence length="78" mass="8155">MRPGKAAARWEFLLGELCGRSPPVSPVRPPPSGDAAAAPPGSSGGSGWCPQTRETGARDPVRRRGPAHDPCAALWRRG</sequence>
<proteinExistence type="predicted"/>
<feature type="compositionally biased region" description="Pro residues" evidence="1">
    <location>
        <begin position="23"/>
        <end position="32"/>
    </location>
</feature>
<protein>
    <submittedName>
        <fullName evidence="2">Uncharacterized protein</fullName>
    </submittedName>
</protein>
<dbReference type="EMBL" id="GBRH01272174">
    <property type="protein sequence ID" value="JAD25721.1"/>
    <property type="molecule type" value="Transcribed_RNA"/>
</dbReference>
<dbReference type="AlphaFoldDB" id="A0A0A8YIC3"/>
<name>A0A0A8YIC3_ARUDO</name>
<organism evidence="2">
    <name type="scientific">Arundo donax</name>
    <name type="common">Giant reed</name>
    <name type="synonym">Donax arundinaceus</name>
    <dbReference type="NCBI Taxonomy" id="35708"/>
    <lineage>
        <taxon>Eukaryota</taxon>
        <taxon>Viridiplantae</taxon>
        <taxon>Streptophyta</taxon>
        <taxon>Embryophyta</taxon>
        <taxon>Tracheophyta</taxon>
        <taxon>Spermatophyta</taxon>
        <taxon>Magnoliopsida</taxon>
        <taxon>Liliopsida</taxon>
        <taxon>Poales</taxon>
        <taxon>Poaceae</taxon>
        <taxon>PACMAD clade</taxon>
        <taxon>Arundinoideae</taxon>
        <taxon>Arundineae</taxon>
        <taxon>Arundo</taxon>
    </lineage>
</organism>
<evidence type="ECO:0000256" key="1">
    <source>
        <dbReference type="SAM" id="MobiDB-lite"/>
    </source>
</evidence>
<evidence type="ECO:0000313" key="2">
    <source>
        <dbReference type="EMBL" id="JAD25721.1"/>
    </source>
</evidence>
<feature type="region of interest" description="Disordered" evidence="1">
    <location>
        <begin position="18"/>
        <end position="78"/>
    </location>
</feature>
<reference evidence="2" key="2">
    <citation type="journal article" date="2015" name="Data Brief">
        <title>Shoot transcriptome of the giant reed, Arundo donax.</title>
        <authorList>
            <person name="Barrero R.A."/>
            <person name="Guerrero F.D."/>
            <person name="Moolhuijzen P."/>
            <person name="Goolsby J.A."/>
            <person name="Tidwell J."/>
            <person name="Bellgard S.E."/>
            <person name="Bellgard M.I."/>
        </authorList>
    </citation>
    <scope>NUCLEOTIDE SEQUENCE</scope>
    <source>
        <tissue evidence="2">Shoot tissue taken approximately 20 cm above the soil surface</tissue>
    </source>
</reference>